<dbReference type="InterPro" id="IPR003744">
    <property type="entry name" value="YhhQ"/>
</dbReference>
<proteinExistence type="inferred from homology"/>
<feature type="transmembrane region" description="Helical" evidence="1">
    <location>
        <begin position="53"/>
        <end position="78"/>
    </location>
</feature>
<comment type="subcellular location">
    <subcellularLocation>
        <location evidence="1">Cell inner membrane</location>
        <topology evidence="1">Multi-pass membrane protein</topology>
    </subcellularLocation>
</comment>
<dbReference type="EMBL" id="VOHE01000001">
    <property type="protein sequence ID" value="TWT22157.1"/>
    <property type="molecule type" value="Genomic_DNA"/>
</dbReference>
<dbReference type="NCBIfam" id="TIGR00697">
    <property type="entry name" value="queuosine precursor transporter"/>
    <property type="match status" value="1"/>
</dbReference>
<evidence type="ECO:0000313" key="2">
    <source>
        <dbReference type="EMBL" id="TWT22157.1"/>
    </source>
</evidence>
<evidence type="ECO:0000313" key="3">
    <source>
        <dbReference type="Proteomes" id="UP000315949"/>
    </source>
</evidence>
<dbReference type="GO" id="GO:0022857">
    <property type="term" value="F:transmembrane transporter activity"/>
    <property type="evidence" value="ECO:0007669"/>
    <property type="project" value="UniProtKB-UniRule"/>
</dbReference>
<organism evidence="2 3">
    <name type="scientific">Luteimonas wenzhouensis</name>
    <dbReference type="NCBI Taxonomy" id="2599615"/>
    <lineage>
        <taxon>Bacteria</taxon>
        <taxon>Pseudomonadati</taxon>
        <taxon>Pseudomonadota</taxon>
        <taxon>Gammaproteobacteria</taxon>
        <taxon>Lysobacterales</taxon>
        <taxon>Lysobacteraceae</taxon>
        <taxon>Luteimonas</taxon>
    </lineage>
</organism>
<dbReference type="GO" id="GO:0005886">
    <property type="term" value="C:plasma membrane"/>
    <property type="evidence" value="ECO:0007669"/>
    <property type="project" value="UniProtKB-SubCell"/>
</dbReference>
<dbReference type="RefSeq" id="WP_146310711.1">
    <property type="nucleotide sequence ID" value="NZ_VOHE01000001.1"/>
</dbReference>
<dbReference type="Pfam" id="PF02592">
    <property type="entry name" value="Vut_1"/>
    <property type="match status" value="1"/>
</dbReference>
<name>A0A5C5U8D9_9GAMM</name>
<feature type="transmembrane region" description="Helical" evidence="1">
    <location>
        <begin position="131"/>
        <end position="153"/>
    </location>
</feature>
<feature type="transmembrane region" description="Helical" evidence="1">
    <location>
        <begin position="174"/>
        <end position="198"/>
    </location>
</feature>
<feature type="transmembrane region" description="Helical" evidence="1">
    <location>
        <begin position="90"/>
        <end position="111"/>
    </location>
</feature>
<keyword evidence="3" id="KW-1185">Reference proteome</keyword>
<keyword evidence="1" id="KW-1003">Cell membrane</keyword>
<dbReference type="HAMAP" id="MF_02088">
    <property type="entry name" value="Q_prec_transport"/>
    <property type="match status" value="1"/>
</dbReference>
<feature type="transmembrane region" description="Helical" evidence="1">
    <location>
        <begin position="218"/>
        <end position="235"/>
    </location>
</feature>
<keyword evidence="1" id="KW-0812">Transmembrane</keyword>
<keyword evidence="1" id="KW-0813">Transport</keyword>
<keyword evidence="1" id="KW-0472">Membrane</keyword>
<gene>
    <name evidence="2" type="ORF">FQY79_03335</name>
</gene>
<sequence length="258" mass="28150">MNTPRPLDDRATRLFIALAAFFCVNAVLAEFIGVKIFALEDTLGIAPLEWNLFGQAGSLSFTAGTLLWPVVFVFTDVINEYFGRRGVTMISWIAVALIVYGFVFAFIAIALAPAGWWVEAARPQGVPDYQAAFAAVFGQGLWTIAGSVVAFLVGQLIDVSVFHRIRRATGERMVWLRATGSTAVSQLVDSFVVIWIAFVLGPQQWPTSLFLAVSSVNYAWKMLAAIALIPLLYLMRRAIAAYLGPERARELRAAAAGA</sequence>
<dbReference type="Proteomes" id="UP000315949">
    <property type="component" value="Unassembled WGS sequence"/>
</dbReference>
<comment type="function">
    <text evidence="1">Involved in the import of queuosine (Q) precursors, required for Q precursor salvage.</text>
</comment>
<dbReference type="AlphaFoldDB" id="A0A5C5U8D9"/>
<keyword evidence="1" id="KW-1133">Transmembrane helix</keyword>
<dbReference type="OrthoDB" id="9805479at2"/>
<dbReference type="PANTHER" id="PTHR34300:SF2">
    <property type="entry name" value="QUEUOSINE PRECURSOR TRANSPORTER-RELATED"/>
    <property type="match status" value="1"/>
</dbReference>
<comment type="caution">
    <text evidence="2">The sequence shown here is derived from an EMBL/GenBank/DDBJ whole genome shotgun (WGS) entry which is preliminary data.</text>
</comment>
<keyword evidence="1" id="KW-0997">Cell inner membrane</keyword>
<dbReference type="PANTHER" id="PTHR34300">
    <property type="entry name" value="QUEUOSINE PRECURSOR TRANSPORTER-RELATED"/>
    <property type="match status" value="1"/>
</dbReference>
<protein>
    <recommendedName>
        <fullName evidence="1">Probable queuosine precursor transporter</fullName>
        <shortName evidence="1">Q precursor transporter</shortName>
    </recommendedName>
</protein>
<accession>A0A5C5U8D9</accession>
<reference evidence="2 3" key="1">
    <citation type="submission" date="2019-07" db="EMBL/GenBank/DDBJ databases">
        <title>Luteimonas sp. YD-1 nov., isolated from acidic soil.</title>
        <authorList>
            <person name="Zhou J."/>
        </authorList>
    </citation>
    <scope>NUCLEOTIDE SEQUENCE [LARGE SCALE GENOMIC DNA]</scope>
    <source>
        <strain evidence="2 3">YD-1</strain>
    </source>
</reference>
<comment type="similarity">
    <text evidence="1">Belongs to the vitamin uptake transporter (VUT/ECF) (TC 2.A.88) family. Q precursor transporter subfamily.</text>
</comment>
<evidence type="ECO:0000256" key="1">
    <source>
        <dbReference type="HAMAP-Rule" id="MF_02088"/>
    </source>
</evidence>